<organism evidence="1">
    <name type="scientific">Magallana gigas</name>
    <name type="common">Pacific oyster</name>
    <name type="synonym">Crassostrea gigas</name>
    <dbReference type="NCBI Taxonomy" id="29159"/>
    <lineage>
        <taxon>Eukaryota</taxon>
        <taxon>Metazoa</taxon>
        <taxon>Spiralia</taxon>
        <taxon>Lophotrochozoa</taxon>
        <taxon>Mollusca</taxon>
        <taxon>Bivalvia</taxon>
        <taxon>Autobranchia</taxon>
        <taxon>Pteriomorphia</taxon>
        <taxon>Ostreida</taxon>
        <taxon>Ostreoidea</taxon>
        <taxon>Ostreidae</taxon>
        <taxon>Magallana</taxon>
    </lineage>
</organism>
<proteinExistence type="predicted"/>
<dbReference type="AlphaFoldDB" id="K1R0E8"/>
<evidence type="ECO:0000313" key="1">
    <source>
        <dbReference type="EMBL" id="EKC27146.1"/>
    </source>
</evidence>
<dbReference type="EMBL" id="JH815907">
    <property type="protein sequence ID" value="EKC27146.1"/>
    <property type="molecule type" value="Genomic_DNA"/>
</dbReference>
<dbReference type="InParanoid" id="K1R0E8"/>
<protein>
    <submittedName>
        <fullName evidence="1">Uncharacterized protein</fullName>
    </submittedName>
</protein>
<gene>
    <name evidence="1" type="ORF">CGI_10008640</name>
</gene>
<accession>K1R0E8</accession>
<name>K1R0E8_MAGGI</name>
<reference evidence="1" key="1">
    <citation type="journal article" date="2012" name="Nature">
        <title>The oyster genome reveals stress adaptation and complexity of shell formation.</title>
        <authorList>
            <person name="Zhang G."/>
            <person name="Fang X."/>
            <person name="Guo X."/>
            <person name="Li L."/>
            <person name="Luo R."/>
            <person name="Xu F."/>
            <person name="Yang P."/>
            <person name="Zhang L."/>
            <person name="Wang X."/>
            <person name="Qi H."/>
            <person name="Xiong Z."/>
            <person name="Que H."/>
            <person name="Xie Y."/>
            <person name="Holland P.W."/>
            <person name="Paps J."/>
            <person name="Zhu Y."/>
            <person name="Wu F."/>
            <person name="Chen Y."/>
            <person name="Wang J."/>
            <person name="Peng C."/>
            <person name="Meng J."/>
            <person name="Yang L."/>
            <person name="Liu J."/>
            <person name="Wen B."/>
            <person name="Zhang N."/>
            <person name="Huang Z."/>
            <person name="Zhu Q."/>
            <person name="Feng Y."/>
            <person name="Mount A."/>
            <person name="Hedgecock D."/>
            <person name="Xu Z."/>
            <person name="Liu Y."/>
            <person name="Domazet-Loso T."/>
            <person name="Du Y."/>
            <person name="Sun X."/>
            <person name="Zhang S."/>
            <person name="Liu B."/>
            <person name="Cheng P."/>
            <person name="Jiang X."/>
            <person name="Li J."/>
            <person name="Fan D."/>
            <person name="Wang W."/>
            <person name="Fu W."/>
            <person name="Wang T."/>
            <person name="Wang B."/>
            <person name="Zhang J."/>
            <person name="Peng Z."/>
            <person name="Li Y."/>
            <person name="Li N."/>
            <person name="Wang J."/>
            <person name="Chen M."/>
            <person name="He Y."/>
            <person name="Tan F."/>
            <person name="Song X."/>
            <person name="Zheng Q."/>
            <person name="Huang R."/>
            <person name="Yang H."/>
            <person name="Du X."/>
            <person name="Chen L."/>
            <person name="Yang M."/>
            <person name="Gaffney P.M."/>
            <person name="Wang S."/>
            <person name="Luo L."/>
            <person name="She Z."/>
            <person name="Ming Y."/>
            <person name="Huang W."/>
            <person name="Zhang S."/>
            <person name="Huang B."/>
            <person name="Zhang Y."/>
            <person name="Qu T."/>
            <person name="Ni P."/>
            <person name="Miao G."/>
            <person name="Wang J."/>
            <person name="Wang Q."/>
            <person name="Steinberg C.E."/>
            <person name="Wang H."/>
            <person name="Li N."/>
            <person name="Qian L."/>
            <person name="Zhang G."/>
            <person name="Li Y."/>
            <person name="Yang H."/>
            <person name="Liu X."/>
            <person name="Wang J."/>
            <person name="Yin Y."/>
            <person name="Wang J."/>
        </authorList>
    </citation>
    <scope>NUCLEOTIDE SEQUENCE [LARGE SCALE GENOMIC DNA]</scope>
    <source>
        <strain evidence="1">05x7-T-G4-1.051#20</strain>
    </source>
</reference>
<sequence>MDTAREWRCCLEVPEVARKFHQEKLNSIADHESFKVNCLNHHVLQLSYFEYIQDNGPLGDEGDEEPIHE</sequence>
<dbReference type="HOGENOM" id="CLU_2778326_0_0_1"/>